<dbReference type="EMBL" id="JAFBMS010000007">
    <property type="protein sequence ID" value="KAG9351235.1"/>
    <property type="molecule type" value="Genomic_DNA"/>
</dbReference>
<comment type="caution">
    <text evidence="1">The sequence shown here is derived from an EMBL/GenBank/DDBJ whole genome shotgun (WGS) entry which is preliminary data.</text>
</comment>
<name>A0A8T2PFD2_9TELE</name>
<gene>
    <name evidence="1" type="ORF">JZ751_025126</name>
</gene>
<protein>
    <submittedName>
        <fullName evidence="1">Uncharacterized protein</fullName>
    </submittedName>
</protein>
<evidence type="ECO:0000313" key="1">
    <source>
        <dbReference type="EMBL" id="KAG9351235.1"/>
    </source>
</evidence>
<reference evidence="1" key="1">
    <citation type="thesis" date="2021" institute="BYU ScholarsArchive" country="Provo, UT, USA">
        <title>Applications of and Algorithms for Genome Assembly and Genomic Analyses with an Emphasis on Marine Teleosts.</title>
        <authorList>
            <person name="Pickett B.D."/>
        </authorList>
    </citation>
    <scope>NUCLEOTIDE SEQUENCE</scope>
    <source>
        <strain evidence="1">HI-2016</strain>
    </source>
</reference>
<dbReference type="AlphaFoldDB" id="A0A8T2PFD2"/>
<dbReference type="Proteomes" id="UP000824540">
    <property type="component" value="Unassembled WGS sequence"/>
</dbReference>
<sequence length="83" mass="8965">MFAGNGRVTEALSTLQLLDIGEAMNATRGASVSQLGVEDQPGSGGWGWRGRGGGWRHFHIPHCRTLHLRWWQGAGGFSVLHVA</sequence>
<evidence type="ECO:0000313" key="2">
    <source>
        <dbReference type="Proteomes" id="UP000824540"/>
    </source>
</evidence>
<proteinExistence type="predicted"/>
<accession>A0A8T2PFD2</accession>
<organism evidence="1 2">
    <name type="scientific">Albula glossodonta</name>
    <name type="common">roundjaw bonefish</name>
    <dbReference type="NCBI Taxonomy" id="121402"/>
    <lineage>
        <taxon>Eukaryota</taxon>
        <taxon>Metazoa</taxon>
        <taxon>Chordata</taxon>
        <taxon>Craniata</taxon>
        <taxon>Vertebrata</taxon>
        <taxon>Euteleostomi</taxon>
        <taxon>Actinopterygii</taxon>
        <taxon>Neopterygii</taxon>
        <taxon>Teleostei</taxon>
        <taxon>Albuliformes</taxon>
        <taxon>Albulidae</taxon>
        <taxon>Albula</taxon>
    </lineage>
</organism>
<keyword evidence="2" id="KW-1185">Reference proteome</keyword>